<name>A0A160MEN9_9BACI</name>
<sequence>MFIIRKKQLVLHHVFLSRTRSFIDRSVYSGGRPNRYEEQDKLAVHRISVPAHLSYPHPSYRKARCKI</sequence>
<proteinExistence type="predicted"/>
<dbReference type="Proteomes" id="UP000077856">
    <property type="component" value="Chromosome"/>
</dbReference>
<dbReference type="AlphaFoldDB" id="A0A160MEN9"/>
<dbReference type="RefSeq" id="WP_019382892.1">
    <property type="nucleotide sequence ID" value="NZ_CP015506.1"/>
</dbReference>
<dbReference type="eggNOG" id="ENOG50309J5">
    <property type="taxonomic scope" value="Bacteria"/>
</dbReference>
<evidence type="ECO:0000313" key="1">
    <source>
        <dbReference type="EMBL" id="AND41606.1"/>
    </source>
</evidence>
<dbReference type="STRING" id="1196031.A361_21400"/>
<gene>
    <name evidence="1" type="ORF">A361_21400</name>
</gene>
<dbReference type="KEGG" id="bon:A361_21400"/>
<reference evidence="1 2" key="1">
    <citation type="submission" date="2016-04" db="EMBL/GenBank/DDBJ databases">
        <title>Complete genome sequence of Bacillus oceanisediminis strain 2691.</title>
        <authorList>
            <person name="Jeong H."/>
            <person name="Kim H.J."/>
            <person name="Lee D.-W."/>
        </authorList>
    </citation>
    <scope>NUCLEOTIDE SEQUENCE [LARGE SCALE GENOMIC DNA]</scope>
    <source>
        <strain evidence="1 2">2691</strain>
    </source>
</reference>
<dbReference type="EMBL" id="CP015506">
    <property type="protein sequence ID" value="AND41606.1"/>
    <property type="molecule type" value="Genomic_DNA"/>
</dbReference>
<protein>
    <submittedName>
        <fullName evidence="1">Uncharacterized protein</fullName>
    </submittedName>
</protein>
<evidence type="ECO:0000313" key="2">
    <source>
        <dbReference type="Proteomes" id="UP000077856"/>
    </source>
</evidence>
<accession>A0A160MEN9</accession>
<organism evidence="1 2">
    <name type="scientific">Cytobacillus oceanisediminis 2691</name>
    <dbReference type="NCBI Taxonomy" id="1196031"/>
    <lineage>
        <taxon>Bacteria</taxon>
        <taxon>Bacillati</taxon>
        <taxon>Bacillota</taxon>
        <taxon>Bacilli</taxon>
        <taxon>Bacillales</taxon>
        <taxon>Bacillaceae</taxon>
        <taxon>Cytobacillus</taxon>
    </lineage>
</organism>